<proteinExistence type="predicted"/>
<organism evidence="3 4">
    <name type="scientific">Mycolicibacterium iranicum</name>
    <name type="common">Mycobacterium iranicum</name>
    <dbReference type="NCBI Taxonomy" id="912594"/>
    <lineage>
        <taxon>Bacteria</taxon>
        <taxon>Bacillati</taxon>
        <taxon>Actinomycetota</taxon>
        <taxon>Actinomycetes</taxon>
        <taxon>Mycobacteriales</taxon>
        <taxon>Mycobacteriaceae</taxon>
        <taxon>Mycolicibacterium</taxon>
    </lineage>
</organism>
<reference evidence="3 4" key="1">
    <citation type="submission" date="2020-08" db="EMBL/GenBank/DDBJ databases">
        <title>The Agave Microbiome: Exploring the role of microbial communities in plant adaptations to desert environments.</title>
        <authorList>
            <person name="Partida-Martinez L.P."/>
        </authorList>
    </citation>
    <scope>NUCLEOTIDE SEQUENCE [LARGE SCALE GENOMIC DNA]</scope>
    <source>
        <strain evidence="3 4">AT2.18</strain>
    </source>
</reference>
<keyword evidence="2" id="KW-1133">Transmembrane helix</keyword>
<evidence type="ECO:0000256" key="2">
    <source>
        <dbReference type="SAM" id="Phobius"/>
    </source>
</evidence>
<dbReference type="Proteomes" id="UP000550501">
    <property type="component" value="Unassembled WGS sequence"/>
</dbReference>
<dbReference type="RefSeq" id="WP_311736015.1">
    <property type="nucleotide sequence ID" value="NZ_JACHVU010000001.1"/>
</dbReference>
<dbReference type="AlphaFoldDB" id="A0A839Q393"/>
<evidence type="ECO:0000313" key="3">
    <source>
        <dbReference type="EMBL" id="MBB2988815.1"/>
    </source>
</evidence>
<feature type="transmembrane region" description="Helical" evidence="2">
    <location>
        <begin position="295"/>
        <end position="314"/>
    </location>
</feature>
<name>A0A839Q393_MYCIR</name>
<keyword evidence="2" id="KW-0472">Membrane</keyword>
<feature type="region of interest" description="Disordered" evidence="1">
    <location>
        <begin position="392"/>
        <end position="412"/>
    </location>
</feature>
<dbReference type="EMBL" id="JACHVU010000001">
    <property type="protein sequence ID" value="MBB2988815.1"/>
    <property type="molecule type" value="Genomic_DNA"/>
</dbReference>
<accession>A0A839Q393</accession>
<protein>
    <submittedName>
        <fullName evidence="3">Uncharacterized protein</fullName>
    </submittedName>
</protein>
<keyword evidence="4" id="KW-1185">Reference proteome</keyword>
<keyword evidence="2" id="KW-0812">Transmembrane</keyword>
<sequence length="412" mass="43883">MSDVVVVTGPSRAGVSSMVAELRRRMPGDRFAEPVDLTAGDTPVAVVFVASAVAPIVGSDCELLSEAADVDVVIAVVSKIDDHHDWRRVLAADRRQLAHYAAGLGDVPWVGAAAAPRLGDPAMDELVALLDAHLRDPVVRSRNALRMNPFRRDLLRVERERLLRCRRESALRRAVALRESVQQTRLAVTHDARRRSASLRADLTREASALTRRQVAGFAERVRRHCDGVLAAVDEDVAVHTGRAAPQQPASVDLPGPALRSRRLENRLMTVLGAGFGLGVALVVTRVVAGLAPGLAAAGLIAGAVAGLATTVWVTRARTLLHDRAVLQGWVQEAAAAVRAVADERVATQLLVYESARGLQSAAAAAAEDADIGEQLAAVEARVRRLARAPTTENLLPAGRTPGDGHLNRSCE</sequence>
<comment type="caution">
    <text evidence="3">The sequence shown here is derived from an EMBL/GenBank/DDBJ whole genome shotgun (WGS) entry which is preliminary data.</text>
</comment>
<feature type="transmembrane region" description="Helical" evidence="2">
    <location>
        <begin position="268"/>
        <end position="289"/>
    </location>
</feature>
<evidence type="ECO:0000313" key="4">
    <source>
        <dbReference type="Proteomes" id="UP000550501"/>
    </source>
</evidence>
<gene>
    <name evidence="3" type="ORF">FHR72_000272</name>
</gene>
<evidence type="ECO:0000256" key="1">
    <source>
        <dbReference type="SAM" id="MobiDB-lite"/>
    </source>
</evidence>